<protein>
    <submittedName>
        <fullName evidence="3">Myosin tail family protein</fullName>
    </submittedName>
</protein>
<keyword evidence="4" id="KW-1185">Reference proteome</keyword>
<dbReference type="EMBL" id="MLAK01000154">
    <property type="protein sequence ID" value="OHT16063.1"/>
    <property type="molecule type" value="Genomic_DNA"/>
</dbReference>
<dbReference type="PANTHER" id="PTHR34969:SF1">
    <property type="entry name" value="TH1 DOMAIN-CONTAINING PROTEIN"/>
    <property type="match status" value="1"/>
</dbReference>
<name>A0A1J4KXU9_9EUKA</name>
<accession>A0A1J4KXU9</accession>
<reference evidence="3" key="1">
    <citation type="submission" date="2016-10" db="EMBL/GenBank/DDBJ databases">
        <authorList>
            <person name="Benchimol M."/>
            <person name="Almeida L.G."/>
            <person name="Vasconcelos A.T."/>
            <person name="Perreira-Neves A."/>
            <person name="Rosa I.A."/>
            <person name="Tasca T."/>
            <person name="Bogo M.R."/>
            <person name="de Souza W."/>
        </authorList>
    </citation>
    <scope>NUCLEOTIDE SEQUENCE [LARGE SCALE GENOMIC DNA]</scope>
    <source>
        <strain evidence="3">K</strain>
    </source>
</reference>
<feature type="domain" description="TH1" evidence="2">
    <location>
        <begin position="48"/>
        <end position="222"/>
    </location>
</feature>
<evidence type="ECO:0000313" key="3">
    <source>
        <dbReference type="EMBL" id="OHT16063.1"/>
    </source>
</evidence>
<evidence type="ECO:0000259" key="2">
    <source>
        <dbReference type="PROSITE" id="PS51757"/>
    </source>
</evidence>
<feature type="compositionally biased region" description="Low complexity" evidence="1">
    <location>
        <begin position="1"/>
        <end position="10"/>
    </location>
</feature>
<evidence type="ECO:0000256" key="1">
    <source>
        <dbReference type="SAM" id="MobiDB-lite"/>
    </source>
</evidence>
<dbReference type="InterPro" id="IPR010926">
    <property type="entry name" value="Myosin_TH1"/>
</dbReference>
<dbReference type="GO" id="GO:0016459">
    <property type="term" value="C:myosin complex"/>
    <property type="evidence" value="ECO:0007669"/>
    <property type="project" value="InterPro"/>
</dbReference>
<dbReference type="RefSeq" id="XP_068369199.1">
    <property type="nucleotide sequence ID" value="XM_068514133.1"/>
</dbReference>
<dbReference type="PROSITE" id="PS51757">
    <property type="entry name" value="TH1"/>
    <property type="match status" value="1"/>
</dbReference>
<feature type="region of interest" description="Disordered" evidence="1">
    <location>
        <begin position="1"/>
        <end position="31"/>
    </location>
</feature>
<gene>
    <name evidence="3" type="ORF">TRFO_42097</name>
</gene>
<dbReference type="Proteomes" id="UP000179807">
    <property type="component" value="Unassembled WGS sequence"/>
</dbReference>
<dbReference type="PANTHER" id="PTHR34969">
    <property type="entry name" value="OS01G0621700 PROTEIN"/>
    <property type="match status" value="1"/>
</dbReference>
<dbReference type="Pfam" id="PF06017">
    <property type="entry name" value="Myosin_TH1"/>
    <property type="match status" value="1"/>
</dbReference>
<dbReference type="GeneID" id="94848837"/>
<sequence>MSDSSSSSSSEGQMNALTRDQTHSDFMVETPEQVKLRKSADKFFKSKKKRRTSSMNKKFVCDHIGLTEIPEVSDLLTDHQDEGILFSDRTSRLSNRTHMSECVCLISTNYVYILNSRLEFEDDLDAIPISSIHKIVTSKVTDNAVIIFLDDYKTQLLLTPYKIELMMVLKNQYRNLTNEELEIDFLNSIDFPVNEDTIFEVNFIQTKDGVKMTLFCKSAGKS</sequence>
<organism evidence="3 4">
    <name type="scientific">Tritrichomonas foetus</name>
    <dbReference type="NCBI Taxonomy" id="1144522"/>
    <lineage>
        <taxon>Eukaryota</taxon>
        <taxon>Metamonada</taxon>
        <taxon>Parabasalia</taxon>
        <taxon>Tritrichomonadida</taxon>
        <taxon>Tritrichomonadidae</taxon>
        <taxon>Tritrichomonas</taxon>
    </lineage>
</organism>
<dbReference type="AlphaFoldDB" id="A0A1J4KXU9"/>
<proteinExistence type="predicted"/>
<dbReference type="OrthoDB" id="6108017at2759"/>
<evidence type="ECO:0000313" key="4">
    <source>
        <dbReference type="Proteomes" id="UP000179807"/>
    </source>
</evidence>
<dbReference type="VEuPathDB" id="TrichDB:TRFO_42097"/>
<dbReference type="GO" id="GO:0003774">
    <property type="term" value="F:cytoskeletal motor activity"/>
    <property type="evidence" value="ECO:0007669"/>
    <property type="project" value="InterPro"/>
</dbReference>
<comment type="caution">
    <text evidence="3">The sequence shown here is derived from an EMBL/GenBank/DDBJ whole genome shotgun (WGS) entry which is preliminary data.</text>
</comment>